<dbReference type="Pfam" id="PF01063">
    <property type="entry name" value="Aminotran_4"/>
    <property type="match status" value="1"/>
</dbReference>
<keyword evidence="9 18" id="KW-0808">Transferase</keyword>
<dbReference type="OrthoDB" id="9804984at2"/>
<dbReference type="Proteomes" id="UP000076964">
    <property type="component" value="Unassembled WGS sequence"/>
</dbReference>
<evidence type="ECO:0000313" key="19">
    <source>
        <dbReference type="EMBL" id="OAG27369.1"/>
    </source>
</evidence>
<evidence type="ECO:0000256" key="11">
    <source>
        <dbReference type="ARBA" id="ARBA00023304"/>
    </source>
</evidence>
<dbReference type="GO" id="GO:0009099">
    <property type="term" value="P:L-valine biosynthetic process"/>
    <property type="evidence" value="ECO:0007669"/>
    <property type="project" value="UniProtKB-UniPathway"/>
</dbReference>
<dbReference type="GO" id="GO:0052655">
    <property type="term" value="F:L-valine-2-oxoglutarate transaminase activity"/>
    <property type="evidence" value="ECO:0007669"/>
    <property type="project" value="RHEA"/>
</dbReference>
<evidence type="ECO:0000313" key="20">
    <source>
        <dbReference type="Proteomes" id="UP000076964"/>
    </source>
</evidence>
<comment type="pathway">
    <text evidence="5">Amino-acid biosynthesis; L-leucine biosynthesis; L-leucine from 3-methyl-2-oxobutanoate: step 4/4.</text>
</comment>
<dbReference type="GO" id="GO:0009097">
    <property type="term" value="P:isoleucine biosynthetic process"/>
    <property type="evidence" value="ECO:0007669"/>
    <property type="project" value="UniProtKB-UniPathway"/>
</dbReference>
<evidence type="ECO:0000256" key="9">
    <source>
        <dbReference type="ARBA" id="ARBA00022679"/>
    </source>
</evidence>
<dbReference type="InterPro" id="IPR005786">
    <property type="entry name" value="B_amino_transII"/>
</dbReference>
<evidence type="ECO:0000256" key="1">
    <source>
        <dbReference type="ARBA" id="ARBA00001933"/>
    </source>
</evidence>
<dbReference type="Gene3D" id="3.30.470.10">
    <property type="match status" value="1"/>
</dbReference>
<dbReference type="InterPro" id="IPR018300">
    <property type="entry name" value="Aminotrans_IV_CS"/>
</dbReference>
<evidence type="ECO:0000256" key="6">
    <source>
        <dbReference type="ARBA" id="ARBA00009320"/>
    </source>
</evidence>
<evidence type="ECO:0000256" key="17">
    <source>
        <dbReference type="RuleBase" id="RU004516"/>
    </source>
</evidence>
<dbReference type="InterPro" id="IPR043131">
    <property type="entry name" value="BCAT-like_N"/>
</dbReference>
<evidence type="ECO:0000256" key="12">
    <source>
        <dbReference type="ARBA" id="ARBA00048212"/>
    </source>
</evidence>
<dbReference type="InterPro" id="IPR001544">
    <property type="entry name" value="Aminotrans_IV"/>
</dbReference>
<dbReference type="GO" id="GO:0052656">
    <property type="term" value="F:L-isoleucine-2-oxoglutarate transaminase activity"/>
    <property type="evidence" value="ECO:0007669"/>
    <property type="project" value="RHEA"/>
</dbReference>
<accession>A0A177E8M3</accession>
<keyword evidence="8 18" id="KW-0028">Amino-acid biosynthesis</keyword>
<name>A0A177E8M3_9BACT</name>
<reference evidence="19 20" key="1">
    <citation type="submission" date="2016-02" db="EMBL/GenBank/DDBJ databases">
        <title>Draft genome sequence of Thermodesulfatator sp. S606.</title>
        <authorList>
            <person name="Lai Q."/>
            <person name="Cao J."/>
            <person name="Dupont S."/>
            <person name="Shao Z."/>
            <person name="Jebbar M."/>
            <person name="Alain K."/>
        </authorList>
    </citation>
    <scope>NUCLEOTIDE SEQUENCE [LARGE SCALE GENOMIC DNA]</scope>
    <source>
        <strain evidence="19 20">S606</strain>
    </source>
</reference>
<evidence type="ECO:0000256" key="3">
    <source>
        <dbReference type="ARBA" id="ARBA00004824"/>
    </source>
</evidence>
<gene>
    <name evidence="19" type="ORF">TH606_07145</name>
</gene>
<comment type="caution">
    <text evidence="19">The sequence shown here is derived from an EMBL/GenBank/DDBJ whole genome shotgun (WGS) entry which is preliminary data.</text>
</comment>
<keyword evidence="11 18" id="KW-0100">Branched-chain amino acid biosynthesis</keyword>
<comment type="catalytic activity">
    <reaction evidence="12 18">
        <text>L-valine + 2-oxoglutarate = 3-methyl-2-oxobutanoate + L-glutamate</text>
        <dbReference type="Rhea" id="RHEA:24813"/>
        <dbReference type="ChEBI" id="CHEBI:11851"/>
        <dbReference type="ChEBI" id="CHEBI:16810"/>
        <dbReference type="ChEBI" id="CHEBI:29985"/>
        <dbReference type="ChEBI" id="CHEBI:57762"/>
        <dbReference type="EC" id="2.6.1.42"/>
    </reaction>
</comment>
<sequence>MEIRLDLLPAEKRRKLDLEGGLPFGRIFTDHMFLMLYDEAKGWHSHQIKPYEPICLDPAAAVFHYSQTIFEGLKAYYGVDGRIRLFRPERNMARMNYSARRMCMPSIDEGFVLKALKTLVDIEKDWVPREKGSALYIRPLMMGTEAFLGVKPSSEYIFFIILSPVGAYYKEGFNPIKIYVTDKYVRAAPGGVGDVKTGGNYAASLMASEEAARLGYTQVLWLDAVERRYVEEVGTMNIFFYFEEELVTPALTGTILPGITRESVIQMARSWGLKVSERRITIDEVIEGAKTGRLKECFGTGTAAVISPVGCLAYKGKEYIINEGKTGPLAKKLFEELTGIQYGEKPDPYGWIQFVP</sequence>
<evidence type="ECO:0000256" key="13">
    <source>
        <dbReference type="ARBA" id="ARBA00048798"/>
    </source>
</evidence>
<feature type="modified residue" description="N6-(pyridoxal phosphate)lysine" evidence="15">
    <location>
        <position position="196"/>
    </location>
</feature>
<evidence type="ECO:0000256" key="4">
    <source>
        <dbReference type="ARBA" id="ARBA00004931"/>
    </source>
</evidence>
<dbReference type="GO" id="GO:0052654">
    <property type="term" value="F:L-leucine-2-oxoglutarate transaminase activity"/>
    <property type="evidence" value="ECO:0007669"/>
    <property type="project" value="RHEA"/>
</dbReference>
<evidence type="ECO:0000256" key="18">
    <source>
        <dbReference type="RuleBase" id="RU004517"/>
    </source>
</evidence>
<dbReference type="EMBL" id="LSFI01000031">
    <property type="protein sequence ID" value="OAG27369.1"/>
    <property type="molecule type" value="Genomic_DNA"/>
</dbReference>
<dbReference type="UniPathway" id="UPA00047">
    <property type="reaction ID" value="UER00058"/>
</dbReference>
<comment type="pathway">
    <text evidence="3">Amino-acid biosynthesis; L-isoleucine biosynthesis; L-isoleucine from 2-oxobutanoate: step 4/4.</text>
</comment>
<dbReference type="CDD" id="cd01557">
    <property type="entry name" value="BCAT_beta_family"/>
    <property type="match status" value="1"/>
</dbReference>
<dbReference type="EC" id="2.6.1.42" evidence="18"/>
<dbReference type="InterPro" id="IPR043132">
    <property type="entry name" value="BCAT-like_C"/>
</dbReference>
<keyword evidence="7 18" id="KW-0032">Aminotransferase</keyword>
<dbReference type="PANTHER" id="PTHR11825:SF44">
    <property type="entry name" value="BRANCHED-CHAIN-AMINO-ACID AMINOTRANSFERASE"/>
    <property type="match status" value="1"/>
</dbReference>
<dbReference type="SUPFAM" id="SSF56752">
    <property type="entry name" value="D-aminoacid aminotransferase-like PLP-dependent enzymes"/>
    <property type="match status" value="1"/>
</dbReference>
<evidence type="ECO:0000256" key="15">
    <source>
        <dbReference type="PIRSR" id="PIRSR006468-1"/>
    </source>
</evidence>
<evidence type="ECO:0000256" key="10">
    <source>
        <dbReference type="ARBA" id="ARBA00022898"/>
    </source>
</evidence>
<dbReference type="UniPathway" id="UPA00048">
    <property type="reaction ID" value="UER00073"/>
</dbReference>
<comment type="catalytic activity">
    <reaction evidence="14 18">
        <text>L-leucine + 2-oxoglutarate = 4-methyl-2-oxopentanoate + L-glutamate</text>
        <dbReference type="Rhea" id="RHEA:18321"/>
        <dbReference type="ChEBI" id="CHEBI:16810"/>
        <dbReference type="ChEBI" id="CHEBI:17865"/>
        <dbReference type="ChEBI" id="CHEBI:29985"/>
        <dbReference type="ChEBI" id="CHEBI:57427"/>
        <dbReference type="EC" id="2.6.1.42"/>
    </reaction>
</comment>
<evidence type="ECO:0000256" key="5">
    <source>
        <dbReference type="ARBA" id="ARBA00005072"/>
    </source>
</evidence>
<evidence type="ECO:0000256" key="2">
    <source>
        <dbReference type="ARBA" id="ARBA00003109"/>
    </source>
</evidence>
<dbReference type="STRING" id="1795632.TH606_07145"/>
<keyword evidence="10 17" id="KW-0663">Pyridoxal phosphate</keyword>
<dbReference type="Gene3D" id="3.20.10.10">
    <property type="entry name" value="D-amino Acid Aminotransferase, subunit A, domain 2"/>
    <property type="match status" value="1"/>
</dbReference>
<dbReference type="UniPathway" id="UPA00049">
    <property type="reaction ID" value="UER00062"/>
</dbReference>
<evidence type="ECO:0000256" key="16">
    <source>
        <dbReference type="RuleBase" id="RU004106"/>
    </source>
</evidence>
<comment type="catalytic activity">
    <reaction evidence="13 18">
        <text>L-isoleucine + 2-oxoglutarate = (S)-3-methyl-2-oxopentanoate + L-glutamate</text>
        <dbReference type="Rhea" id="RHEA:24801"/>
        <dbReference type="ChEBI" id="CHEBI:16810"/>
        <dbReference type="ChEBI" id="CHEBI:29985"/>
        <dbReference type="ChEBI" id="CHEBI:35146"/>
        <dbReference type="ChEBI" id="CHEBI:58045"/>
        <dbReference type="EC" id="2.6.1.42"/>
    </reaction>
</comment>
<evidence type="ECO:0000256" key="14">
    <source>
        <dbReference type="ARBA" id="ARBA00049229"/>
    </source>
</evidence>
<dbReference type="NCBIfam" id="TIGR01123">
    <property type="entry name" value="ilvE_II"/>
    <property type="match status" value="1"/>
</dbReference>
<dbReference type="InterPro" id="IPR033939">
    <property type="entry name" value="BCAT_family"/>
</dbReference>
<protein>
    <recommendedName>
        <fullName evidence="18">Branched-chain-amino-acid aminotransferase</fullName>
        <ecNumber evidence="18">2.6.1.42</ecNumber>
    </recommendedName>
</protein>
<comment type="pathway">
    <text evidence="4">Amino-acid biosynthesis; L-valine biosynthesis; L-valine from pyruvate: step 4/4.</text>
</comment>
<dbReference type="AlphaFoldDB" id="A0A177E8M3"/>
<dbReference type="NCBIfam" id="NF009897">
    <property type="entry name" value="PRK13357.1"/>
    <property type="match status" value="1"/>
</dbReference>
<organism evidence="19 20">
    <name type="scientific">Thermodesulfatator autotrophicus</name>
    <dbReference type="NCBI Taxonomy" id="1795632"/>
    <lineage>
        <taxon>Bacteria</taxon>
        <taxon>Pseudomonadati</taxon>
        <taxon>Thermodesulfobacteriota</taxon>
        <taxon>Thermodesulfobacteria</taxon>
        <taxon>Thermodesulfobacteriales</taxon>
        <taxon>Thermodesulfatatoraceae</taxon>
        <taxon>Thermodesulfatator</taxon>
    </lineage>
</organism>
<comment type="similarity">
    <text evidence="6 16">Belongs to the class-IV pyridoxal-phosphate-dependent aminotransferase family.</text>
</comment>
<comment type="cofactor">
    <cofactor evidence="1 17">
        <name>pyridoxal 5'-phosphate</name>
        <dbReference type="ChEBI" id="CHEBI:597326"/>
    </cofactor>
</comment>
<evidence type="ECO:0000256" key="8">
    <source>
        <dbReference type="ARBA" id="ARBA00022605"/>
    </source>
</evidence>
<dbReference type="PIRSF" id="PIRSF006468">
    <property type="entry name" value="BCAT1"/>
    <property type="match status" value="1"/>
</dbReference>
<dbReference type="PROSITE" id="PS00770">
    <property type="entry name" value="AA_TRANSFER_CLASS_4"/>
    <property type="match status" value="1"/>
</dbReference>
<dbReference type="PANTHER" id="PTHR11825">
    <property type="entry name" value="SUBGROUP IIII AMINOTRANSFERASE"/>
    <property type="match status" value="1"/>
</dbReference>
<proteinExistence type="inferred from homology"/>
<comment type="function">
    <text evidence="2">Acts on leucine, isoleucine and valine.</text>
</comment>
<evidence type="ECO:0000256" key="7">
    <source>
        <dbReference type="ARBA" id="ARBA00022576"/>
    </source>
</evidence>
<dbReference type="GO" id="GO:0009098">
    <property type="term" value="P:L-leucine biosynthetic process"/>
    <property type="evidence" value="ECO:0007669"/>
    <property type="project" value="UniProtKB-UniPathway"/>
</dbReference>
<dbReference type="RefSeq" id="WP_068542392.1">
    <property type="nucleotide sequence ID" value="NZ_LSFI01000031.1"/>
</dbReference>
<keyword evidence="20" id="KW-1185">Reference proteome</keyword>
<dbReference type="InterPro" id="IPR036038">
    <property type="entry name" value="Aminotransferase-like"/>
</dbReference>